<name>A0A914I3P1_GLORO</name>
<dbReference type="AlphaFoldDB" id="A0A914I3P1"/>
<evidence type="ECO:0000313" key="3">
    <source>
        <dbReference type="WBParaSite" id="Gr19_v10_g6531.t1"/>
    </source>
</evidence>
<sequence length="275" mass="30823">MSAKNSNSSSAAAVVVPSGVVHNSATATINQCIMPRGDNTATFIHRPIMPLLLMSIIVLLLQAVHAAPPNAGGRTLHVPYGAVFTLDVGNDRAESPTGFPGWARLNDSSDKMYGISQANDVGEYTIPLKERTVRIDVGSELKQRCEEGSPTTCVNPLLGTLNVQLQDVRLFAFDYLDNYRTVTKTDHKLEQNALGKQLMFTRKAARAICRRLQAIRPRRCWAIGQMATELTGWHRKMAALRRLDRGAFWDFFFWQFVQWHFVTGQLDKFCVVHEY</sequence>
<proteinExistence type="predicted"/>
<keyword evidence="2" id="KW-1185">Reference proteome</keyword>
<evidence type="ECO:0000313" key="2">
    <source>
        <dbReference type="Proteomes" id="UP000887572"/>
    </source>
</evidence>
<dbReference type="Proteomes" id="UP000887572">
    <property type="component" value="Unplaced"/>
</dbReference>
<reference evidence="3" key="1">
    <citation type="submission" date="2022-11" db="UniProtKB">
        <authorList>
            <consortium name="WormBaseParasite"/>
        </authorList>
    </citation>
    <scope>IDENTIFICATION</scope>
</reference>
<feature type="transmembrane region" description="Helical" evidence="1">
    <location>
        <begin position="48"/>
        <end position="67"/>
    </location>
</feature>
<accession>A0A914I3P1</accession>
<protein>
    <submittedName>
        <fullName evidence="3">Uncharacterized protein</fullName>
    </submittedName>
</protein>
<dbReference type="WBParaSite" id="Gr19_v10_g6531.t1">
    <property type="protein sequence ID" value="Gr19_v10_g6531.t1"/>
    <property type="gene ID" value="Gr19_v10_g6531"/>
</dbReference>
<keyword evidence="1" id="KW-0472">Membrane</keyword>
<keyword evidence="1" id="KW-0812">Transmembrane</keyword>
<keyword evidence="1" id="KW-1133">Transmembrane helix</keyword>
<organism evidence="2 3">
    <name type="scientific">Globodera rostochiensis</name>
    <name type="common">Golden nematode worm</name>
    <name type="synonym">Heterodera rostochiensis</name>
    <dbReference type="NCBI Taxonomy" id="31243"/>
    <lineage>
        <taxon>Eukaryota</taxon>
        <taxon>Metazoa</taxon>
        <taxon>Ecdysozoa</taxon>
        <taxon>Nematoda</taxon>
        <taxon>Chromadorea</taxon>
        <taxon>Rhabditida</taxon>
        <taxon>Tylenchina</taxon>
        <taxon>Tylenchomorpha</taxon>
        <taxon>Tylenchoidea</taxon>
        <taxon>Heteroderidae</taxon>
        <taxon>Heteroderinae</taxon>
        <taxon>Globodera</taxon>
    </lineage>
</organism>
<evidence type="ECO:0000256" key="1">
    <source>
        <dbReference type="SAM" id="Phobius"/>
    </source>
</evidence>